<evidence type="ECO:0000256" key="4">
    <source>
        <dbReference type="RuleBase" id="RU362121"/>
    </source>
</evidence>
<dbReference type="Pfam" id="PF00173">
    <property type="entry name" value="Cyt-b5"/>
    <property type="match status" value="1"/>
</dbReference>
<dbReference type="PROSITE" id="PS50255">
    <property type="entry name" value="CYTOCHROME_B5_2"/>
    <property type="match status" value="1"/>
</dbReference>
<reference evidence="6" key="1">
    <citation type="submission" date="2021-12" db="EMBL/GenBank/DDBJ databases">
        <authorList>
            <person name="Martin H S."/>
        </authorList>
    </citation>
    <scope>NUCLEOTIDE SEQUENCE</scope>
</reference>
<organism evidence="6 7">
    <name type="scientific">Brenthis ino</name>
    <name type="common">lesser marbled fritillary</name>
    <dbReference type="NCBI Taxonomy" id="405034"/>
    <lineage>
        <taxon>Eukaryota</taxon>
        <taxon>Metazoa</taxon>
        <taxon>Ecdysozoa</taxon>
        <taxon>Arthropoda</taxon>
        <taxon>Hexapoda</taxon>
        <taxon>Insecta</taxon>
        <taxon>Pterygota</taxon>
        <taxon>Neoptera</taxon>
        <taxon>Endopterygota</taxon>
        <taxon>Lepidoptera</taxon>
        <taxon>Glossata</taxon>
        <taxon>Ditrysia</taxon>
        <taxon>Papilionoidea</taxon>
        <taxon>Nymphalidae</taxon>
        <taxon>Heliconiinae</taxon>
        <taxon>Argynnini</taxon>
        <taxon>Brenthis</taxon>
    </lineage>
</organism>
<dbReference type="OrthoDB" id="2204368at2759"/>
<evidence type="ECO:0000256" key="1">
    <source>
        <dbReference type="ARBA" id="ARBA00022617"/>
    </source>
</evidence>
<evidence type="ECO:0000256" key="3">
    <source>
        <dbReference type="ARBA" id="ARBA00023004"/>
    </source>
</evidence>
<feature type="non-terminal residue" evidence="6">
    <location>
        <position position="95"/>
    </location>
</feature>
<keyword evidence="3 4" id="KW-0408">Iron</keyword>
<evidence type="ECO:0000259" key="5">
    <source>
        <dbReference type="PROSITE" id="PS50255"/>
    </source>
</evidence>
<evidence type="ECO:0000256" key="2">
    <source>
        <dbReference type="ARBA" id="ARBA00022723"/>
    </source>
</evidence>
<sequence length="95" mass="10804">MAFPVKFAGNEYDLKKFMRDHPGGVNTLNKYKGKSIAQAMKLYGHSYSAYHMLSDLKVEKNNNLTGSVSENGRIITKEEAEWDSEEIAFLEELEV</sequence>
<dbReference type="InterPro" id="IPR001199">
    <property type="entry name" value="Cyt_B5-like_heme/steroid-bd"/>
</dbReference>
<keyword evidence="2 4" id="KW-0479">Metal-binding</keyword>
<dbReference type="GO" id="GO:0046872">
    <property type="term" value="F:metal ion binding"/>
    <property type="evidence" value="ECO:0007669"/>
    <property type="project" value="UniProtKB-UniRule"/>
</dbReference>
<evidence type="ECO:0000313" key="7">
    <source>
        <dbReference type="Proteomes" id="UP000838878"/>
    </source>
</evidence>
<protein>
    <recommendedName>
        <fullName evidence="5">Cytochrome b5 heme-binding domain-containing protein</fullName>
    </recommendedName>
</protein>
<accession>A0A8J9YAW7</accession>
<dbReference type="AlphaFoldDB" id="A0A8J9YAW7"/>
<comment type="similarity">
    <text evidence="4">Belongs to the cytochrome b5 family.</text>
</comment>
<name>A0A8J9YAW7_9NEOP</name>
<keyword evidence="1 4" id="KW-0349">Heme</keyword>
<dbReference type="InterPro" id="IPR018506">
    <property type="entry name" value="Cyt_B5_heme-BS"/>
</dbReference>
<dbReference type="GO" id="GO:0020037">
    <property type="term" value="F:heme binding"/>
    <property type="evidence" value="ECO:0007669"/>
    <property type="project" value="UniProtKB-UniRule"/>
</dbReference>
<gene>
    <name evidence="6" type="ORF">BINO364_LOCUS9725</name>
</gene>
<dbReference type="EMBL" id="OV170224">
    <property type="protein sequence ID" value="CAH0723959.1"/>
    <property type="molecule type" value="Genomic_DNA"/>
</dbReference>
<dbReference type="Proteomes" id="UP000838878">
    <property type="component" value="Chromosome 4"/>
</dbReference>
<keyword evidence="7" id="KW-1185">Reference proteome</keyword>
<proteinExistence type="inferred from homology"/>
<dbReference type="Gene3D" id="3.10.120.10">
    <property type="entry name" value="Cytochrome b5-like heme/steroid binding domain"/>
    <property type="match status" value="1"/>
</dbReference>
<evidence type="ECO:0000313" key="6">
    <source>
        <dbReference type="EMBL" id="CAH0723959.1"/>
    </source>
</evidence>
<dbReference type="PROSITE" id="PS00191">
    <property type="entry name" value="CYTOCHROME_B5_1"/>
    <property type="match status" value="1"/>
</dbReference>
<dbReference type="InterPro" id="IPR036400">
    <property type="entry name" value="Cyt_B5-like_heme/steroid_sf"/>
</dbReference>
<feature type="domain" description="Cytochrome b5 heme-binding" evidence="5">
    <location>
        <begin position="9"/>
        <end position="62"/>
    </location>
</feature>
<dbReference type="SUPFAM" id="SSF55856">
    <property type="entry name" value="Cytochrome b5-like heme/steroid binding domain"/>
    <property type="match status" value="1"/>
</dbReference>